<reference evidence="1" key="1">
    <citation type="submission" date="2021-10" db="EMBL/GenBank/DDBJ databases">
        <title>Collection of gut derived symbiotic bacterial strains cultured from healthy donors.</title>
        <authorList>
            <person name="Lin H."/>
            <person name="Littmann E."/>
            <person name="Kohout C."/>
            <person name="Pamer E.G."/>
        </authorList>
    </citation>
    <scope>NUCLEOTIDE SEQUENCE</scope>
    <source>
        <strain evidence="1">DFI.4.48</strain>
    </source>
</reference>
<gene>
    <name evidence="1" type="ORF">LJD69_07370</name>
</gene>
<dbReference type="InterPro" id="IPR025624">
    <property type="entry name" value="PcfK"/>
</dbReference>
<name>A0AAW4VRU1_9FIRM</name>
<protein>
    <submittedName>
        <fullName evidence="1">PcfK-like family protein</fullName>
    </submittedName>
</protein>
<dbReference type="Pfam" id="PF14058">
    <property type="entry name" value="PcfK"/>
    <property type="match status" value="1"/>
</dbReference>
<dbReference type="RefSeq" id="WP_227279620.1">
    <property type="nucleotide sequence ID" value="NZ_JAJDKR010000016.1"/>
</dbReference>
<dbReference type="Proteomes" id="UP001198439">
    <property type="component" value="Unassembled WGS sequence"/>
</dbReference>
<proteinExistence type="predicted"/>
<dbReference type="AlphaFoldDB" id="A0AAW4VRU1"/>
<evidence type="ECO:0000313" key="2">
    <source>
        <dbReference type="Proteomes" id="UP001198439"/>
    </source>
</evidence>
<evidence type="ECO:0000313" key="1">
    <source>
        <dbReference type="EMBL" id="MCB8610412.1"/>
    </source>
</evidence>
<sequence>MSFKQQLENSNDSMIAMIKNYLLSRNDTSNLLEKENKNIDDMMLFIGHELYVKHLEGKSNQRMACVTGPDEELYGIVMHYLDEDNIDMDAIKKKMENIMLMHPGNANDDEKENSKMQLLQMQCDSYKQEIEKMKQETKPKRTVKKKKSKVNDMQIGFDL</sequence>
<comment type="caution">
    <text evidence="1">The sequence shown here is derived from an EMBL/GenBank/DDBJ whole genome shotgun (WGS) entry which is preliminary data.</text>
</comment>
<dbReference type="EMBL" id="JAJDKZ010000017">
    <property type="protein sequence ID" value="MCB8610412.1"/>
    <property type="molecule type" value="Genomic_DNA"/>
</dbReference>
<organism evidence="1 2">
    <name type="scientific">Faecalibacillus faecis</name>
    <dbReference type="NCBI Taxonomy" id="1982628"/>
    <lineage>
        <taxon>Bacteria</taxon>
        <taxon>Bacillati</taxon>
        <taxon>Bacillota</taxon>
        <taxon>Erysipelotrichia</taxon>
        <taxon>Erysipelotrichales</taxon>
        <taxon>Coprobacillaceae</taxon>
        <taxon>Faecalibacillus</taxon>
    </lineage>
</organism>
<accession>A0AAW4VRU1</accession>